<name>F8JVJ8_STREN</name>
<dbReference type="InterPro" id="IPR011009">
    <property type="entry name" value="Kinase-like_dom_sf"/>
</dbReference>
<dbReference type="eggNOG" id="COG0515">
    <property type="taxonomic scope" value="Bacteria"/>
</dbReference>
<feature type="compositionally biased region" description="Low complexity" evidence="6">
    <location>
        <begin position="308"/>
        <end position="319"/>
    </location>
</feature>
<sequence>MQSLTPDDPQRIGPYRLLGLLGTGGMGRVYLARSEGGRTVAVKLVRPELAERDEFRNRFRQEVQAARRVGGEWTAPVLDADTETAAPWVATGYVAGPALDVVVGRDHGPLPERSVTVLAGRLAHALRAIHGAGLLHRDLKPSNILLTIDGPRVIDFGIARALDAATGEGLTSTGMVVGSPGWMSPEQVLGQHLTTAADVFCLGAVLAYAATGRLPFGDSGGGVHAVLYRIAHDEPDLSGLTGPLAELIADCLAKSSGERPSVDDVLARSEAMEAAAEPAGEPWLPAPLLAQLGRHAVSLLNAEPPAAPQAGFGPPAAFGDTAGRAATTPYSTPGPHAVAATPPYGAPPFGTPRPGDPAPTSYGLAAPVPQAFGAGQGGPPAQPAGAYGYPGPAPATAGAGRPGTEGRGGWRPPQAAGLAEAPTRPAPAPAEPAAPRPRRRMKPPVIAACAAGALVVAGGATWALVSGSGGSTRPVAVASSAPATSSAPSTSATPGRSMPAGYVGIWQGSRLRLVIKAGDVGQVVVHSYSVDADAQCEGDAKLVAAAATGVKLDARVTGGVPSASGCGGGGAQTLATASDGSLTWSAGGHSAVLRKSGPISVPQQFLGTWQRSLGSGYTQTITIRQGDFGAPVVTLVADTTVKPSPSGKATTKPKPSADASAKKTAKATPKASTKPKANPGTSDTPAAGKHCEAYADLFSADGKLVVGPSVVDTAHSAAGCAPGGASELTVSGDQLTRDFLGGDTSDARTYVRISG</sequence>
<keyword evidence="1" id="KW-0808">Transferase</keyword>
<evidence type="ECO:0000313" key="9">
    <source>
        <dbReference type="Proteomes" id="UP000007842"/>
    </source>
</evidence>
<keyword evidence="4 5" id="KW-0067">ATP-binding</keyword>
<organism evidence="8 9">
    <name type="scientific">Streptantibioticus cattleyicolor (strain ATCC 35852 / DSM 46488 / JCM 4925 / NBRC 14057 / NRRL 8057)</name>
    <name type="common">Streptomyces cattleya</name>
    <dbReference type="NCBI Taxonomy" id="1003195"/>
    <lineage>
        <taxon>Bacteria</taxon>
        <taxon>Bacillati</taxon>
        <taxon>Actinomycetota</taxon>
        <taxon>Actinomycetes</taxon>
        <taxon>Kitasatosporales</taxon>
        <taxon>Streptomycetaceae</taxon>
        <taxon>Streptantibioticus</taxon>
    </lineage>
</organism>
<reference evidence="9" key="1">
    <citation type="submission" date="2011-12" db="EMBL/GenBank/DDBJ databases">
        <title>Complete genome sequence of Streptomyces cattleya strain DSM 46488.</title>
        <authorList>
            <person name="Ou H.-Y."/>
            <person name="Li P."/>
            <person name="Zhao C."/>
            <person name="O'Hagan D."/>
            <person name="Deng Z."/>
        </authorList>
    </citation>
    <scope>NUCLEOTIDE SEQUENCE [LARGE SCALE GENOMIC DNA]</scope>
    <source>
        <strain evidence="9">ATCC 35852 / DSM 46488 / JCM 4925 / NBRC 14057 / NRRL 8057</strain>
    </source>
</reference>
<feature type="compositionally biased region" description="Low complexity" evidence="6">
    <location>
        <begin position="666"/>
        <end position="677"/>
    </location>
</feature>
<dbReference type="Gene3D" id="1.10.510.10">
    <property type="entry name" value="Transferase(Phosphotransferase) domain 1"/>
    <property type="match status" value="1"/>
</dbReference>
<evidence type="ECO:0000259" key="7">
    <source>
        <dbReference type="PROSITE" id="PS50011"/>
    </source>
</evidence>
<evidence type="ECO:0000256" key="6">
    <source>
        <dbReference type="SAM" id="MobiDB-lite"/>
    </source>
</evidence>
<feature type="compositionally biased region" description="Low complexity" evidence="6">
    <location>
        <begin position="383"/>
        <end position="399"/>
    </location>
</feature>
<dbReference type="CDD" id="cd14014">
    <property type="entry name" value="STKc_PknB_like"/>
    <property type="match status" value="1"/>
</dbReference>
<dbReference type="InterPro" id="IPR000719">
    <property type="entry name" value="Prot_kinase_dom"/>
</dbReference>
<keyword evidence="9" id="KW-1185">Reference proteome</keyword>
<dbReference type="HOGENOM" id="CLU_000288_135_1_11"/>
<dbReference type="AlphaFoldDB" id="F8JVJ8"/>
<dbReference type="OrthoDB" id="9762169at2"/>
<feature type="region of interest" description="Disordered" evidence="6">
    <location>
        <begin position="308"/>
        <end position="439"/>
    </location>
</feature>
<accession>G8WQT7</accession>
<proteinExistence type="predicted"/>
<feature type="region of interest" description="Disordered" evidence="6">
    <location>
        <begin position="468"/>
        <end position="498"/>
    </location>
</feature>
<dbReference type="PROSITE" id="PS50011">
    <property type="entry name" value="PROTEIN_KINASE_DOM"/>
    <property type="match status" value="1"/>
</dbReference>
<dbReference type="PANTHER" id="PTHR43289:SF34">
    <property type="entry name" value="SERINE_THREONINE-PROTEIN KINASE YBDM-RELATED"/>
    <property type="match status" value="1"/>
</dbReference>
<evidence type="ECO:0000313" key="8">
    <source>
        <dbReference type="EMBL" id="AEW95697.1"/>
    </source>
</evidence>
<evidence type="ECO:0000256" key="5">
    <source>
        <dbReference type="PROSITE-ProRule" id="PRU10141"/>
    </source>
</evidence>
<dbReference type="PROSITE" id="PS00108">
    <property type="entry name" value="PROTEIN_KINASE_ST"/>
    <property type="match status" value="1"/>
</dbReference>
<dbReference type="GO" id="GO:0004674">
    <property type="term" value="F:protein serine/threonine kinase activity"/>
    <property type="evidence" value="ECO:0007669"/>
    <property type="project" value="TreeGrafter"/>
</dbReference>
<evidence type="ECO:0000256" key="1">
    <source>
        <dbReference type="ARBA" id="ARBA00022679"/>
    </source>
</evidence>
<evidence type="ECO:0000256" key="2">
    <source>
        <dbReference type="ARBA" id="ARBA00022741"/>
    </source>
</evidence>
<dbReference type="RefSeq" id="WP_014144063.1">
    <property type="nucleotide sequence ID" value="NC_016111.1"/>
</dbReference>
<dbReference type="Proteomes" id="UP000007842">
    <property type="component" value="Chromosome"/>
</dbReference>
<protein>
    <submittedName>
        <fullName evidence="8">Putative serine-threonine protein kinase</fullName>
    </submittedName>
</protein>
<dbReference type="SUPFAM" id="SSF56112">
    <property type="entry name" value="Protein kinase-like (PK-like)"/>
    <property type="match status" value="1"/>
</dbReference>
<dbReference type="STRING" id="1003195.SCATT_33260"/>
<dbReference type="Pfam" id="PF00069">
    <property type="entry name" value="Pkinase"/>
    <property type="match status" value="1"/>
</dbReference>
<dbReference type="InterPro" id="IPR008271">
    <property type="entry name" value="Ser/Thr_kinase_AS"/>
</dbReference>
<dbReference type="KEGG" id="scy:SCATT_33260"/>
<dbReference type="SMART" id="SM00220">
    <property type="entry name" value="S_TKc"/>
    <property type="match status" value="1"/>
</dbReference>
<accession>F8JVJ8</accession>
<keyword evidence="3 8" id="KW-0418">Kinase</keyword>
<feature type="binding site" evidence="5">
    <location>
        <position position="43"/>
    </location>
    <ligand>
        <name>ATP</name>
        <dbReference type="ChEBI" id="CHEBI:30616"/>
    </ligand>
</feature>
<keyword evidence="2 5" id="KW-0547">Nucleotide-binding</keyword>
<dbReference type="EMBL" id="CP003219">
    <property type="protein sequence ID" value="AEW95697.1"/>
    <property type="molecule type" value="Genomic_DNA"/>
</dbReference>
<gene>
    <name evidence="8" type="ordered locus">SCATT_33260</name>
</gene>
<dbReference type="PANTHER" id="PTHR43289">
    <property type="entry name" value="MITOGEN-ACTIVATED PROTEIN KINASE KINASE KINASE 20-RELATED"/>
    <property type="match status" value="1"/>
</dbReference>
<dbReference type="GO" id="GO:0005524">
    <property type="term" value="F:ATP binding"/>
    <property type="evidence" value="ECO:0007669"/>
    <property type="project" value="UniProtKB-UniRule"/>
</dbReference>
<feature type="compositionally biased region" description="Low complexity" evidence="6">
    <location>
        <begin position="468"/>
        <end position="497"/>
    </location>
</feature>
<evidence type="ECO:0000256" key="3">
    <source>
        <dbReference type="ARBA" id="ARBA00022777"/>
    </source>
</evidence>
<feature type="region of interest" description="Disordered" evidence="6">
    <location>
        <begin position="640"/>
        <end position="687"/>
    </location>
</feature>
<feature type="compositionally biased region" description="Gly residues" evidence="6">
    <location>
        <begin position="400"/>
        <end position="409"/>
    </location>
</feature>
<dbReference type="InterPro" id="IPR017441">
    <property type="entry name" value="Protein_kinase_ATP_BS"/>
</dbReference>
<evidence type="ECO:0000256" key="4">
    <source>
        <dbReference type="ARBA" id="ARBA00022840"/>
    </source>
</evidence>
<dbReference type="PROSITE" id="PS00107">
    <property type="entry name" value="PROTEIN_KINASE_ATP"/>
    <property type="match status" value="1"/>
</dbReference>
<dbReference type="KEGG" id="sct:SCAT_3333"/>
<feature type="compositionally biased region" description="Pro residues" evidence="6">
    <location>
        <begin position="344"/>
        <end position="357"/>
    </location>
</feature>
<dbReference type="Gene3D" id="3.30.200.20">
    <property type="entry name" value="Phosphorylase Kinase, domain 1"/>
    <property type="match status" value="1"/>
</dbReference>
<feature type="compositionally biased region" description="Pro residues" evidence="6">
    <location>
        <begin position="424"/>
        <end position="435"/>
    </location>
</feature>
<dbReference type="PATRIC" id="fig|1003195.11.peg.4805"/>
<feature type="domain" description="Protein kinase" evidence="7">
    <location>
        <begin position="15"/>
        <end position="284"/>
    </location>
</feature>